<evidence type="ECO:0000256" key="1">
    <source>
        <dbReference type="SAM" id="MobiDB-lite"/>
    </source>
</evidence>
<feature type="compositionally biased region" description="Low complexity" evidence="1">
    <location>
        <begin position="11"/>
        <end position="20"/>
    </location>
</feature>
<dbReference type="EMBL" id="CM008050">
    <property type="protein sequence ID" value="PVH37453.1"/>
    <property type="molecule type" value="Genomic_DNA"/>
</dbReference>
<proteinExistence type="predicted"/>
<sequence>MTRKHWKIRRQQPAQAQPAQGKEAMQSSEAIAVINWWQWSGHPSTSSYKLVVQAVLVCLQKGCRAVLNGNTVIRKAC</sequence>
<name>A0A2T8IID9_9POAL</name>
<gene>
    <name evidence="2" type="ORF">PAHAL_5G007600</name>
</gene>
<accession>A0A2T8IID9</accession>
<feature type="compositionally biased region" description="Basic residues" evidence="1">
    <location>
        <begin position="1"/>
        <end position="10"/>
    </location>
</feature>
<feature type="region of interest" description="Disordered" evidence="1">
    <location>
        <begin position="1"/>
        <end position="23"/>
    </location>
</feature>
<reference evidence="2" key="1">
    <citation type="submission" date="2018-04" db="EMBL/GenBank/DDBJ databases">
        <title>WGS assembly of Panicum hallii.</title>
        <authorList>
            <person name="Lovell J."/>
            <person name="Jenkins J."/>
            <person name="Lowry D."/>
            <person name="Mamidi S."/>
            <person name="Sreedasyam A."/>
            <person name="Weng X."/>
            <person name="Barry K."/>
            <person name="Bonette J."/>
            <person name="Campitelli B."/>
            <person name="Daum C."/>
            <person name="Gordon S."/>
            <person name="Gould B."/>
            <person name="Lipzen A."/>
            <person name="Macqueen A."/>
            <person name="Palacio-Mejia J."/>
            <person name="Plott C."/>
            <person name="Shakirov E."/>
            <person name="Shu S."/>
            <person name="Yoshinaga Y."/>
            <person name="Zane M."/>
            <person name="Rokhsar D."/>
            <person name="Grimwood J."/>
            <person name="Schmutz J."/>
            <person name="Juenger T."/>
        </authorList>
    </citation>
    <scope>NUCLEOTIDE SEQUENCE [LARGE SCALE GENOMIC DNA]</scope>
    <source>
        <strain evidence="2">FIL2</strain>
    </source>
</reference>
<dbReference type="Proteomes" id="UP000243499">
    <property type="component" value="Chromosome 5"/>
</dbReference>
<organism evidence="2">
    <name type="scientific">Panicum hallii</name>
    <dbReference type="NCBI Taxonomy" id="206008"/>
    <lineage>
        <taxon>Eukaryota</taxon>
        <taxon>Viridiplantae</taxon>
        <taxon>Streptophyta</taxon>
        <taxon>Embryophyta</taxon>
        <taxon>Tracheophyta</taxon>
        <taxon>Spermatophyta</taxon>
        <taxon>Magnoliopsida</taxon>
        <taxon>Liliopsida</taxon>
        <taxon>Poales</taxon>
        <taxon>Poaceae</taxon>
        <taxon>PACMAD clade</taxon>
        <taxon>Panicoideae</taxon>
        <taxon>Panicodae</taxon>
        <taxon>Paniceae</taxon>
        <taxon>Panicinae</taxon>
        <taxon>Panicum</taxon>
        <taxon>Panicum sect. Panicum</taxon>
    </lineage>
</organism>
<dbReference type="AlphaFoldDB" id="A0A2T8IID9"/>
<protein>
    <submittedName>
        <fullName evidence="2">Uncharacterized protein</fullName>
    </submittedName>
</protein>
<dbReference type="Gramene" id="PVH37453">
    <property type="protein sequence ID" value="PVH37453"/>
    <property type="gene ID" value="PAHAL_5G007600"/>
</dbReference>
<evidence type="ECO:0000313" key="2">
    <source>
        <dbReference type="EMBL" id="PVH37453.1"/>
    </source>
</evidence>